<dbReference type="Pfam" id="PF00589">
    <property type="entry name" value="Phage_integrase"/>
    <property type="match status" value="1"/>
</dbReference>
<feature type="domain" description="Tyr recombinase" evidence="6">
    <location>
        <begin position="112"/>
        <end position="278"/>
    </location>
</feature>
<dbReference type="InterPro" id="IPR010998">
    <property type="entry name" value="Integrase_recombinase_N"/>
</dbReference>
<keyword evidence="4" id="KW-0233">DNA recombination</keyword>
<comment type="similarity">
    <text evidence="1">Belongs to the 'phage' integrase family.</text>
</comment>
<dbReference type="AlphaFoldDB" id="A0A7W8J7B9"/>
<dbReference type="Pfam" id="PF02899">
    <property type="entry name" value="Phage_int_SAM_1"/>
    <property type="match status" value="1"/>
</dbReference>
<evidence type="ECO:0000256" key="2">
    <source>
        <dbReference type="ARBA" id="ARBA00022908"/>
    </source>
</evidence>
<gene>
    <name evidence="8" type="ORF">HDF10_001786</name>
</gene>
<dbReference type="PROSITE" id="PS51900">
    <property type="entry name" value="CB"/>
    <property type="match status" value="1"/>
</dbReference>
<dbReference type="PANTHER" id="PTHR30349">
    <property type="entry name" value="PHAGE INTEGRASE-RELATED"/>
    <property type="match status" value="1"/>
</dbReference>
<evidence type="ECO:0000256" key="4">
    <source>
        <dbReference type="ARBA" id="ARBA00023172"/>
    </source>
</evidence>
<dbReference type="PANTHER" id="PTHR30349:SF41">
    <property type="entry name" value="INTEGRASE_RECOMBINASE PROTEIN MJ0367-RELATED"/>
    <property type="match status" value="1"/>
</dbReference>
<name>A0A7W8J7B9_9BACT</name>
<evidence type="ECO:0000256" key="5">
    <source>
        <dbReference type="PROSITE-ProRule" id="PRU01248"/>
    </source>
</evidence>
<dbReference type="InterPro" id="IPR002104">
    <property type="entry name" value="Integrase_catalytic"/>
</dbReference>
<keyword evidence="3 5" id="KW-0238">DNA-binding</keyword>
<reference evidence="8 9" key="1">
    <citation type="submission" date="2020-08" db="EMBL/GenBank/DDBJ databases">
        <title>Genomic Encyclopedia of Type Strains, Phase IV (KMG-V): Genome sequencing to study the core and pangenomes of soil and plant-associated prokaryotes.</title>
        <authorList>
            <person name="Whitman W."/>
        </authorList>
    </citation>
    <scope>NUCLEOTIDE SEQUENCE [LARGE SCALE GENOMIC DNA]</scope>
    <source>
        <strain evidence="8 9">M8US30</strain>
    </source>
</reference>
<evidence type="ECO:0000256" key="1">
    <source>
        <dbReference type="ARBA" id="ARBA00008857"/>
    </source>
</evidence>
<organism evidence="8 9">
    <name type="scientific">Tunturiibacter lichenicola</name>
    <dbReference type="NCBI Taxonomy" id="2051959"/>
    <lineage>
        <taxon>Bacteria</taxon>
        <taxon>Pseudomonadati</taxon>
        <taxon>Acidobacteriota</taxon>
        <taxon>Terriglobia</taxon>
        <taxon>Terriglobales</taxon>
        <taxon>Acidobacteriaceae</taxon>
        <taxon>Tunturiibacter</taxon>
    </lineage>
</organism>
<evidence type="ECO:0000256" key="3">
    <source>
        <dbReference type="ARBA" id="ARBA00023125"/>
    </source>
</evidence>
<dbReference type="GO" id="GO:0006310">
    <property type="term" value="P:DNA recombination"/>
    <property type="evidence" value="ECO:0007669"/>
    <property type="project" value="UniProtKB-KW"/>
</dbReference>
<evidence type="ECO:0000259" key="7">
    <source>
        <dbReference type="PROSITE" id="PS51900"/>
    </source>
</evidence>
<feature type="domain" description="Core-binding (CB)" evidence="7">
    <location>
        <begin position="1"/>
        <end position="91"/>
    </location>
</feature>
<keyword evidence="2" id="KW-0229">DNA integration</keyword>
<dbReference type="EMBL" id="JACHDZ010000002">
    <property type="protein sequence ID" value="MBB5343811.1"/>
    <property type="molecule type" value="Genomic_DNA"/>
</dbReference>
<comment type="caution">
    <text evidence="8">The sequence shown here is derived from an EMBL/GenBank/DDBJ whole genome shotgun (WGS) entry which is preliminary data.</text>
</comment>
<dbReference type="InterPro" id="IPR004107">
    <property type="entry name" value="Integrase_SAM-like_N"/>
</dbReference>
<evidence type="ECO:0000259" key="6">
    <source>
        <dbReference type="PROSITE" id="PS51898"/>
    </source>
</evidence>
<dbReference type="InterPro" id="IPR044068">
    <property type="entry name" value="CB"/>
</dbReference>
<dbReference type="GO" id="GO:0015074">
    <property type="term" value="P:DNA integration"/>
    <property type="evidence" value="ECO:0007669"/>
    <property type="project" value="UniProtKB-KW"/>
</dbReference>
<dbReference type="Gene3D" id="1.10.443.10">
    <property type="entry name" value="Intergrase catalytic core"/>
    <property type="match status" value="1"/>
</dbReference>
<dbReference type="SUPFAM" id="SSF56349">
    <property type="entry name" value="DNA breaking-rejoining enzymes"/>
    <property type="match status" value="1"/>
</dbReference>
<dbReference type="InterPro" id="IPR011010">
    <property type="entry name" value="DNA_brk_join_enz"/>
</dbReference>
<proteinExistence type="inferred from homology"/>
<dbReference type="InterPro" id="IPR013762">
    <property type="entry name" value="Integrase-like_cat_sf"/>
</dbReference>
<dbReference type="Gene3D" id="1.10.150.130">
    <property type="match status" value="1"/>
</dbReference>
<dbReference type="InterPro" id="IPR050090">
    <property type="entry name" value="Tyrosine_recombinase_XerCD"/>
</dbReference>
<evidence type="ECO:0000313" key="9">
    <source>
        <dbReference type="Proteomes" id="UP000569092"/>
    </source>
</evidence>
<dbReference type="Proteomes" id="UP000569092">
    <property type="component" value="Unassembled WGS sequence"/>
</dbReference>
<sequence length="278" mass="31929">MNFEPFLNHLHTLKQCSPQTIKAYRNDLKLFGAFLQDRSVSRISRVDHALVSEYIEYMRQQPNPRFGRTGLADASIARRLAAVSSYLEFVRVSDPKLRNPLKDLSRRWQKNNEPKPVEDYTLDLLLASIPNVRDRVLFSLLLATGLRVSEVHQLNRDSICIDQETDPKGKVHVIGSGQVVGKGGKRRKFYVDETTVFAFAEYVEARRDDNPALFLSERKQRMSVRAIQYTLDAWCRKLGFSHINVHRLRHTFATRLIVLIFGACRSLESGGTNSAPRW</sequence>
<evidence type="ECO:0000313" key="8">
    <source>
        <dbReference type="EMBL" id="MBB5343811.1"/>
    </source>
</evidence>
<protein>
    <submittedName>
        <fullName evidence="8">Site-specific recombinase XerD</fullName>
    </submittedName>
</protein>
<dbReference type="GO" id="GO:0003677">
    <property type="term" value="F:DNA binding"/>
    <property type="evidence" value="ECO:0007669"/>
    <property type="project" value="UniProtKB-UniRule"/>
</dbReference>
<dbReference type="PROSITE" id="PS51898">
    <property type="entry name" value="TYR_RECOMBINASE"/>
    <property type="match status" value="1"/>
</dbReference>
<accession>A0A7W8J7B9</accession>